<dbReference type="SUPFAM" id="SSF56349">
    <property type="entry name" value="DNA breaking-rejoining enzymes"/>
    <property type="match status" value="1"/>
</dbReference>
<dbReference type="Gene3D" id="1.10.150.130">
    <property type="match status" value="1"/>
</dbReference>
<dbReference type="CDD" id="cd00397">
    <property type="entry name" value="DNA_BRE_C"/>
    <property type="match status" value="1"/>
</dbReference>
<organism evidence="5 6">
    <name type="scientific">Sitophilus oryzae</name>
    <name type="common">Rice weevil</name>
    <name type="synonym">Curculio oryzae</name>
    <dbReference type="NCBI Taxonomy" id="7048"/>
    <lineage>
        <taxon>Eukaryota</taxon>
        <taxon>Metazoa</taxon>
        <taxon>Ecdysozoa</taxon>
        <taxon>Arthropoda</taxon>
        <taxon>Hexapoda</taxon>
        <taxon>Insecta</taxon>
        <taxon>Pterygota</taxon>
        <taxon>Neoptera</taxon>
        <taxon>Endopterygota</taxon>
        <taxon>Coleoptera</taxon>
        <taxon>Polyphaga</taxon>
        <taxon>Cucujiformia</taxon>
        <taxon>Curculionidae</taxon>
        <taxon>Dryophthorinae</taxon>
        <taxon>Sitophilus</taxon>
    </lineage>
</organism>
<feature type="compositionally biased region" description="Basic and acidic residues" evidence="3">
    <location>
        <begin position="160"/>
        <end position="176"/>
    </location>
</feature>
<dbReference type="CDD" id="cd09275">
    <property type="entry name" value="RNase_HI_RT_DIRS1"/>
    <property type="match status" value="1"/>
</dbReference>
<feature type="compositionally biased region" description="Basic and acidic residues" evidence="3">
    <location>
        <begin position="136"/>
        <end position="145"/>
    </location>
</feature>
<keyword evidence="2" id="KW-0233">DNA recombination</keyword>
<name>A0A6J2XEM3_SITOR</name>
<keyword evidence="1" id="KW-0238">DNA-binding</keyword>
<dbReference type="AlphaFoldDB" id="A0A6J2XEM3"/>
<protein>
    <submittedName>
        <fullName evidence="6">Uncharacterized protein LOC115877596</fullName>
    </submittedName>
</protein>
<dbReference type="KEGG" id="soy:115877596"/>
<dbReference type="GO" id="GO:0015074">
    <property type="term" value="P:DNA integration"/>
    <property type="evidence" value="ECO:0007669"/>
    <property type="project" value="InterPro"/>
</dbReference>
<dbReference type="GO" id="GO:0003677">
    <property type="term" value="F:DNA binding"/>
    <property type="evidence" value="ECO:0007669"/>
    <property type="project" value="UniProtKB-KW"/>
</dbReference>
<dbReference type="InterPro" id="IPR002104">
    <property type="entry name" value="Integrase_catalytic"/>
</dbReference>
<proteinExistence type="predicted"/>
<dbReference type="GO" id="GO:0006310">
    <property type="term" value="P:DNA recombination"/>
    <property type="evidence" value="ECO:0007669"/>
    <property type="project" value="UniProtKB-KW"/>
</dbReference>
<dbReference type="Pfam" id="PF00589">
    <property type="entry name" value="Phage_integrase"/>
    <property type="match status" value="1"/>
</dbReference>
<gene>
    <name evidence="6" type="primary">LOC115877596</name>
</gene>
<dbReference type="PANTHER" id="PTHR33050">
    <property type="entry name" value="REVERSE TRANSCRIPTASE DOMAIN-CONTAINING PROTEIN"/>
    <property type="match status" value="1"/>
</dbReference>
<dbReference type="PANTHER" id="PTHR33050:SF7">
    <property type="entry name" value="RIBONUCLEASE H"/>
    <property type="match status" value="1"/>
</dbReference>
<dbReference type="PROSITE" id="PS51898">
    <property type="entry name" value="TYR_RECOMBINASE"/>
    <property type="match status" value="1"/>
</dbReference>
<dbReference type="InterPro" id="IPR012337">
    <property type="entry name" value="RNaseH-like_sf"/>
</dbReference>
<dbReference type="RefSeq" id="XP_030749702.1">
    <property type="nucleotide sequence ID" value="XM_030893842.1"/>
</dbReference>
<dbReference type="InterPro" id="IPR011010">
    <property type="entry name" value="DNA_brk_join_enz"/>
</dbReference>
<dbReference type="InterPro" id="IPR010998">
    <property type="entry name" value="Integrase_recombinase_N"/>
</dbReference>
<evidence type="ECO:0000313" key="6">
    <source>
        <dbReference type="RefSeq" id="XP_030749702.1"/>
    </source>
</evidence>
<dbReference type="Proteomes" id="UP000504635">
    <property type="component" value="Unplaced"/>
</dbReference>
<evidence type="ECO:0000256" key="1">
    <source>
        <dbReference type="ARBA" id="ARBA00023125"/>
    </source>
</evidence>
<evidence type="ECO:0000313" key="5">
    <source>
        <dbReference type="Proteomes" id="UP000504635"/>
    </source>
</evidence>
<evidence type="ECO:0000259" key="4">
    <source>
        <dbReference type="PROSITE" id="PS51898"/>
    </source>
</evidence>
<dbReference type="SUPFAM" id="SSF53098">
    <property type="entry name" value="Ribonuclease H-like"/>
    <property type="match status" value="1"/>
</dbReference>
<dbReference type="InterPro" id="IPR013762">
    <property type="entry name" value="Integrase-like_cat_sf"/>
</dbReference>
<accession>A0A6J2XEM3</accession>
<feature type="domain" description="Tyr recombinase" evidence="4">
    <location>
        <begin position="618"/>
        <end position="823"/>
    </location>
</feature>
<evidence type="ECO:0000256" key="2">
    <source>
        <dbReference type="ARBA" id="ARBA00023172"/>
    </source>
</evidence>
<dbReference type="GeneID" id="115877596"/>
<sequence length="831" mass="95494">MSNLQTARDQAHLNYQIQLGKVLVALGPSLNTILERERDIPKAIRDRLLTSVADSGRMICKVVNEMSQKRRQLISPLMNKQIKGIVEKCPPGEFLFGPNLGEKIQTAKSMEKVVKDIRVSQYHKYRSLSNISPLQKRKEGGERSHTTIRGQLNRRRPAYRRRDGRPPKGRPSDPQKRTSNFRNQYRQKHFCKIREFASFIGTLVSACPAVKYGWLYIKALEREKFMALIQNSGNFDEIMVVPHYLHEDLLWWEQNILKSVNDIRTDVFAKEIFTDASLTGWGACCDLEKTHGFWSELDKKLHINILELRAIFYGLRCFANNLTNVNILLRCDNTTAISYINRMGSIQHLELAKLTRDIWKWCENKNLWILATYISSANNFIADKESRQISPETEWSLSQDAFKLIVNKYGKPKVDLFASHINKKCDKYVSWHKDPGSYAVDAFTVNWKGLSFYAFPPFNLILRTLQKIIQDKAEGIVVVPLWKSQLWYPLFSRLKNYPPSGSSAFPGGRQIIRESLLERDVPEIAVDTLISSISESTMKQYTTTSLWWNFCLEKNISVFGPANRDILTFLQYTSEKYNYKYGAINSNSSALNLILINDIGSDPLIKRFMKGMARLRPAQPKYGSTWDSEVLLSYIEQLPEDLDLNLLSHKLITLLTLVTGERLQTLSLIRLTNILENEQEIQINITDPIKTSGLNRVQPTLYLPFFKERPKLCPALTLKKYIDATKVFRKKEHDFVFLTIKRPHSVASKQTLSKWVKKMLELAGIDISQFKPHSTRHSSSSAALRQGISIETIRRTVGWSEGSSVFAKFYNRPLSDRTAYAKAILSNSDKA</sequence>
<dbReference type="InterPro" id="IPR052055">
    <property type="entry name" value="Hepadnavirus_pol/RT"/>
</dbReference>
<evidence type="ECO:0000256" key="3">
    <source>
        <dbReference type="SAM" id="MobiDB-lite"/>
    </source>
</evidence>
<dbReference type="InParanoid" id="A0A6J2XEM3"/>
<feature type="region of interest" description="Disordered" evidence="3">
    <location>
        <begin position="130"/>
        <end position="181"/>
    </location>
</feature>
<reference evidence="6" key="1">
    <citation type="submission" date="2025-08" db="UniProtKB">
        <authorList>
            <consortium name="RefSeq"/>
        </authorList>
    </citation>
    <scope>IDENTIFICATION</scope>
    <source>
        <tissue evidence="6">Gonads</tissue>
    </source>
</reference>
<dbReference type="Gene3D" id="1.10.443.10">
    <property type="entry name" value="Intergrase catalytic core"/>
    <property type="match status" value="1"/>
</dbReference>
<keyword evidence="5" id="KW-1185">Reference proteome</keyword>
<dbReference type="OrthoDB" id="6759952at2759"/>